<sequence length="214" mass="24598">MELVAKMKKTLLLFMFPFLILVGCSGNEVQFEKEPSNTKSNKSQEEKILKENDSENSKVMDISEYNYKIPEAVIKQNNQQLLNSFATMKKVFIDEKSKEYKSQNSRFDVIPYEAGYNKERKKLGVVVLLVNVSGRDIDNVEFNLDLYLNTENYPQINKQTVKITKINTGGIAANTIMPYPIRFDDVDLDLESENFSSTDFAGSNMNNLIIRYED</sequence>
<proteinExistence type="predicted"/>
<feature type="region of interest" description="Disordered" evidence="1">
    <location>
        <begin position="32"/>
        <end position="54"/>
    </location>
</feature>
<protein>
    <submittedName>
        <fullName evidence="2">Uncharacterized protein</fullName>
    </submittedName>
</protein>
<organism evidence="2 3">
    <name type="scientific">Carnobacterium divergens DSM 20623</name>
    <dbReference type="NCBI Taxonomy" id="1449336"/>
    <lineage>
        <taxon>Bacteria</taxon>
        <taxon>Bacillati</taxon>
        <taxon>Bacillota</taxon>
        <taxon>Bacilli</taxon>
        <taxon>Lactobacillales</taxon>
        <taxon>Carnobacteriaceae</taxon>
        <taxon>Carnobacterium</taxon>
    </lineage>
</organism>
<reference evidence="2 3" key="1">
    <citation type="journal article" date="2015" name="Genome Announc.">
        <title>Expanding the biotechnology potential of lactobacilli through comparative genomics of 213 strains and associated genera.</title>
        <authorList>
            <person name="Sun Z."/>
            <person name="Harris H.M."/>
            <person name="McCann A."/>
            <person name="Guo C."/>
            <person name="Argimon S."/>
            <person name="Zhang W."/>
            <person name="Yang X."/>
            <person name="Jeffery I.B."/>
            <person name="Cooney J.C."/>
            <person name="Kagawa T.F."/>
            <person name="Liu W."/>
            <person name="Song Y."/>
            <person name="Salvetti E."/>
            <person name="Wrobel A."/>
            <person name="Rasinkangas P."/>
            <person name="Parkhill J."/>
            <person name="Rea M.C."/>
            <person name="O'Sullivan O."/>
            <person name="Ritari J."/>
            <person name="Douillard F.P."/>
            <person name="Paul Ross R."/>
            <person name="Yang R."/>
            <person name="Briner A.E."/>
            <person name="Felis G.E."/>
            <person name="de Vos W.M."/>
            <person name="Barrangou R."/>
            <person name="Klaenhammer T.R."/>
            <person name="Caufield P.W."/>
            <person name="Cui Y."/>
            <person name="Zhang H."/>
            <person name="O'Toole P.W."/>
        </authorList>
    </citation>
    <scope>NUCLEOTIDE SEQUENCE [LARGE SCALE GENOMIC DNA]</scope>
    <source>
        <strain evidence="2 3">DSM 20623</strain>
    </source>
</reference>
<comment type="caution">
    <text evidence="2">The sequence shown here is derived from an EMBL/GenBank/DDBJ whole genome shotgun (WGS) entry which is preliminary data.</text>
</comment>
<accession>A0A0R2HPM6</accession>
<name>A0A0R2HPM6_CARDV</name>
<evidence type="ECO:0000313" key="2">
    <source>
        <dbReference type="EMBL" id="KRN54834.1"/>
    </source>
</evidence>
<dbReference type="Proteomes" id="UP000051658">
    <property type="component" value="Unassembled WGS sequence"/>
</dbReference>
<evidence type="ECO:0000256" key="1">
    <source>
        <dbReference type="SAM" id="MobiDB-lite"/>
    </source>
</evidence>
<dbReference type="EMBL" id="JQBS01000035">
    <property type="protein sequence ID" value="KRN54834.1"/>
    <property type="molecule type" value="Genomic_DNA"/>
</dbReference>
<dbReference type="PATRIC" id="fig|1449336.4.peg.2462"/>
<keyword evidence="3" id="KW-1185">Reference proteome</keyword>
<dbReference type="PROSITE" id="PS51257">
    <property type="entry name" value="PROKAR_LIPOPROTEIN"/>
    <property type="match status" value="1"/>
</dbReference>
<evidence type="ECO:0000313" key="3">
    <source>
        <dbReference type="Proteomes" id="UP000051658"/>
    </source>
</evidence>
<dbReference type="AlphaFoldDB" id="A0A0R2HPM6"/>
<gene>
    <name evidence="2" type="ORF">IV74_GL002424</name>
</gene>